<organism evidence="1 2">
    <name type="scientific">Jaminaea rosea</name>
    <dbReference type="NCBI Taxonomy" id="1569628"/>
    <lineage>
        <taxon>Eukaryota</taxon>
        <taxon>Fungi</taxon>
        <taxon>Dikarya</taxon>
        <taxon>Basidiomycota</taxon>
        <taxon>Ustilaginomycotina</taxon>
        <taxon>Exobasidiomycetes</taxon>
        <taxon>Microstromatales</taxon>
        <taxon>Microstromatales incertae sedis</taxon>
        <taxon>Jaminaea</taxon>
    </lineage>
</organism>
<accession>A0A316UQ26</accession>
<dbReference type="AlphaFoldDB" id="A0A316UQ26"/>
<name>A0A316UQ26_9BASI</name>
<evidence type="ECO:0000313" key="1">
    <source>
        <dbReference type="EMBL" id="PWN27390.1"/>
    </source>
</evidence>
<protein>
    <submittedName>
        <fullName evidence="1">Uncharacterized protein</fullName>
    </submittedName>
</protein>
<proteinExistence type="predicted"/>
<reference evidence="1 2" key="1">
    <citation type="journal article" date="2018" name="Mol. Biol. Evol.">
        <title>Broad Genomic Sampling Reveals a Smut Pathogenic Ancestry of the Fungal Clade Ustilaginomycotina.</title>
        <authorList>
            <person name="Kijpornyongpan T."/>
            <person name="Mondo S.J."/>
            <person name="Barry K."/>
            <person name="Sandor L."/>
            <person name="Lee J."/>
            <person name="Lipzen A."/>
            <person name="Pangilinan J."/>
            <person name="LaButti K."/>
            <person name="Hainaut M."/>
            <person name="Henrissat B."/>
            <person name="Grigoriev I.V."/>
            <person name="Spatafora J.W."/>
            <person name="Aime M.C."/>
        </authorList>
    </citation>
    <scope>NUCLEOTIDE SEQUENCE [LARGE SCALE GENOMIC DNA]</scope>
    <source>
        <strain evidence="1 2">MCA 5214</strain>
    </source>
</reference>
<dbReference type="RefSeq" id="XP_025362002.1">
    <property type="nucleotide sequence ID" value="XM_025503745.1"/>
</dbReference>
<dbReference type="Proteomes" id="UP000245884">
    <property type="component" value="Unassembled WGS sequence"/>
</dbReference>
<gene>
    <name evidence="1" type="ORF">BDZ90DRAFT_177133</name>
</gene>
<keyword evidence="2" id="KW-1185">Reference proteome</keyword>
<dbReference type="EMBL" id="KZ819668">
    <property type="protein sequence ID" value="PWN27390.1"/>
    <property type="molecule type" value="Genomic_DNA"/>
</dbReference>
<dbReference type="GeneID" id="37025568"/>
<evidence type="ECO:0000313" key="2">
    <source>
        <dbReference type="Proteomes" id="UP000245884"/>
    </source>
</evidence>
<sequence>MLLYSSSLPSRIERQSSPGAEERDFSLFDTRRYERSWPGLGLTCEVRGFLSFCSCRCASRRRRRRPRISRATLRRLAALNFAPLSSLDPEPCEPIFALTHSFPPASPCSSFLVRPTDLAPLLIASLPQTPASDLLLLHPPDSSPLSFPLEPASLSRRDIAATRDKRHERATSFVQ</sequence>